<proteinExistence type="predicted"/>
<organism evidence="5 6">
    <name type="scientific">Tanacetum coccineum</name>
    <dbReference type="NCBI Taxonomy" id="301880"/>
    <lineage>
        <taxon>Eukaryota</taxon>
        <taxon>Viridiplantae</taxon>
        <taxon>Streptophyta</taxon>
        <taxon>Embryophyta</taxon>
        <taxon>Tracheophyta</taxon>
        <taxon>Spermatophyta</taxon>
        <taxon>Magnoliopsida</taxon>
        <taxon>eudicotyledons</taxon>
        <taxon>Gunneridae</taxon>
        <taxon>Pentapetalae</taxon>
        <taxon>asterids</taxon>
        <taxon>campanulids</taxon>
        <taxon>Asterales</taxon>
        <taxon>Asteraceae</taxon>
        <taxon>Asteroideae</taxon>
        <taxon>Anthemideae</taxon>
        <taxon>Anthemidinae</taxon>
        <taxon>Tanacetum</taxon>
    </lineage>
</organism>
<protein>
    <submittedName>
        <fullName evidence="5">Zinc finger, CCHC-type containing protein</fullName>
    </submittedName>
</protein>
<dbReference type="InterPro" id="IPR025724">
    <property type="entry name" value="GAG-pre-integrase_dom"/>
</dbReference>
<comment type="caution">
    <text evidence="5">The sequence shown here is derived from an EMBL/GenBank/DDBJ whole genome shotgun (WGS) entry which is preliminary data.</text>
</comment>
<evidence type="ECO:0000259" key="4">
    <source>
        <dbReference type="Pfam" id="PF25597"/>
    </source>
</evidence>
<feature type="domain" description="Retroviral polymerase SH3-like" evidence="4">
    <location>
        <begin position="790"/>
        <end position="854"/>
    </location>
</feature>
<dbReference type="EMBL" id="BQNB010008924">
    <property type="protein sequence ID" value="GJS56268.1"/>
    <property type="molecule type" value="Genomic_DNA"/>
</dbReference>
<feature type="region of interest" description="Disordered" evidence="2">
    <location>
        <begin position="222"/>
        <end position="244"/>
    </location>
</feature>
<keyword evidence="6" id="KW-1185">Reference proteome</keyword>
<feature type="domain" description="GAG-pre-integrase" evidence="3">
    <location>
        <begin position="727"/>
        <end position="783"/>
    </location>
</feature>
<feature type="compositionally biased region" description="Polar residues" evidence="2">
    <location>
        <begin position="233"/>
        <end position="244"/>
    </location>
</feature>
<dbReference type="InterPro" id="IPR057670">
    <property type="entry name" value="SH3_retrovirus"/>
</dbReference>
<feature type="region of interest" description="Disordered" evidence="2">
    <location>
        <begin position="857"/>
        <end position="882"/>
    </location>
</feature>
<evidence type="ECO:0000313" key="6">
    <source>
        <dbReference type="Proteomes" id="UP001151760"/>
    </source>
</evidence>
<dbReference type="Pfam" id="PF13976">
    <property type="entry name" value="gag_pre-integrs"/>
    <property type="match status" value="1"/>
</dbReference>
<gene>
    <name evidence="5" type="ORF">Tco_0629630</name>
</gene>
<keyword evidence="1" id="KW-0175">Coiled coil</keyword>
<evidence type="ECO:0000256" key="2">
    <source>
        <dbReference type="SAM" id="MobiDB-lite"/>
    </source>
</evidence>
<feature type="coiled-coil region" evidence="1">
    <location>
        <begin position="165"/>
        <end position="195"/>
    </location>
</feature>
<evidence type="ECO:0000256" key="1">
    <source>
        <dbReference type="SAM" id="Coils"/>
    </source>
</evidence>
<dbReference type="Pfam" id="PF25597">
    <property type="entry name" value="SH3_retrovirus"/>
    <property type="match status" value="1"/>
</dbReference>
<sequence>MVINNDISQGRVWKSRTMTVAGATGTVCSPVVFLSATKMGYNGLFNFKGFGHYARNEEAKAGDQNAADRVDERFAALANLIANLTLDTELYCIYNVYLHKVKECECLAQKLSKQTESVNKEVHNNLLKSFSKLEKHSISLELSLQHCKEQMKNNPVCKENASNVFRKEREQYHEIQDLKAQMQDKNIAISELKKLIENCKGKSVETQFNKPSVVRQPNAQRIPKPSVLGKPTPFSNSPEMRSFQTKQSVNKTNVSDGLFKQVTQQNLPQIRKQAVRNTNVIAPGPSRNCPKHVSHQSPREKVGSNDMVHNYYLEKAKKSAQLQKDKEVNGKPSMIDPARLPNTANGCKPKPRNWQASMSSRVSNKDVHLGEHRKQKPFLKFNDLQCPTCKKCLYSANHDECVLEYLSKLNPRASAQIKDAKSHNTTKRYVPVEKTSESKKPERLIPKGHRFSHKKTTTVPEKTRTPRSCLRWQPTGRILKTVCLRWVPTGKLLNSCTSKVESEPTHGSNVDIYHIHACKQTLGLSAADQASVFMAMMSVHISSGLVLHQMTSDHNRSELGIQDHSNEQSSSKLVPKVFPAVKGWLDEDLDNYHLKELRCSTQCHTQMSMWIISRGVVLLILLMEYKFQVGYNGFTSHVITTIADRIRDKDTSQSKQNLQSSSMTFIHKTLIIPSVLDSCFISSTVSEVKSHKVVRLGINPMIQPEPEDLPKDNPKLEIAVLRYYNNGMFMLNLNKVPSSINSVYMAYSHVVDSKLWHARLGHVHYQCLHDMSKDSLIPSFDKNMETFWGCRAVIRLPEPKKKILGEKGIDCIFIGYAEHSKAYRFYVIEPNDFVSINSLIESRDAIFDENRFSSIPRPKDIVSSSNGTQGGDPPGETPIEIPEPRRSNRARVAKSYGSDFQLYLVEGSRDEIASQYSYCYSIEEDRKTFDKAMKSRDVAFWKEAVDDEI</sequence>
<reference evidence="5" key="1">
    <citation type="journal article" date="2022" name="Int. J. Mol. Sci.">
        <title>Draft Genome of Tanacetum Coccineum: Genomic Comparison of Closely Related Tanacetum-Family Plants.</title>
        <authorList>
            <person name="Yamashiro T."/>
            <person name="Shiraishi A."/>
            <person name="Nakayama K."/>
            <person name="Satake H."/>
        </authorList>
    </citation>
    <scope>NUCLEOTIDE SEQUENCE</scope>
</reference>
<dbReference type="Proteomes" id="UP001151760">
    <property type="component" value="Unassembled WGS sequence"/>
</dbReference>
<reference evidence="5" key="2">
    <citation type="submission" date="2022-01" db="EMBL/GenBank/DDBJ databases">
        <authorList>
            <person name="Yamashiro T."/>
            <person name="Shiraishi A."/>
            <person name="Satake H."/>
            <person name="Nakayama K."/>
        </authorList>
    </citation>
    <scope>NUCLEOTIDE SEQUENCE</scope>
</reference>
<evidence type="ECO:0000259" key="3">
    <source>
        <dbReference type="Pfam" id="PF13976"/>
    </source>
</evidence>
<feature type="region of interest" description="Disordered" evidence="2">
    <location>
        <begin position="329"/>
        <end position="368"/>
    </location>
</feature>
<feature type="region of interest" description="Disordered" evidence="2">
    <location>
        <begin position="280"/>
        <end position="303"/>
    </location>
</feature>
<name>A0ABQ4WTY4_9ASTR</name>
<accession>A0ABQ4WTY4</accession>
<evidence type="ECO:0000313" key="5">
    <source>
        <dbReference type="EMBL" id="GJS56268.1"/>
    </source>
</evidence>